<dbReference type="EMBL" id="JAAWWB010000035">
    <property type="protein sequence ID" value="KAG6741111.1"/>
    <property type="molecule type" value="Genomic_DNA"/>
</dbReference>
<evidence type="ECO:0000313" key="2">
    <source>
        <dbReference type="EMBL" id="KAG6741111.1"/>
    </source>
</evidence>
<accession>A0A8X8BYG9</accession>
<keyword evidence="3" id="KW-1185">Reference proteome</keyword>
<feature type="region of interest" description="Disordered" evidence="1">
    <location>
        <begin position="1"/>
        <end position="29"/>
    </location>
</feature>
<dbReference type="AlphaFoldDB" id="A0A8X8BYG9"/>
<dbReference type="Proteomes" id="UP000886885">
    <property type="component" value="Chromosome 18A"/>
</dbReference>
<name>A0A8X8BYG9_POPTO</name>
<organism evidence="2 3">
    <name type="scientific">Populus tomentosa</name>
    <name type="common">Chinese white poplar</name>
    <dbReference type="NCBI Taxonomy" id="118781"/>
    <lineage>
        <taxon>Eukaryota</taxon>
        <taxon>Viridiplantae</taxon>
        <taxon>Streptophyta</taxon>
        <taxon>Embryophyta</taxon>
        <taxon>Tracheophyta</taxon>
        <taxon>Spermatophyta</taxon>
        <taxon>Magnoliopsida</taxon>
        <taxon>eudicotyledons</taxon>
        <taxon>Gunneridae</taxon>
        <taxon>Pentapetalae</taxon>
        <taxon>rosids</taxon>
        <taxon>fabids</taxon>
        <taxon>Malpighiales</taxon>
        <taxon>Salicaceae</taxon>
        <taxon>Saliceae</taxon>
        <taxon>Populus</taxon>
    </lineage>
</organism>
<feature type="compositionally biased region" description="Polar residues" evidence="1">
    <location>
        <begin position="1"/>
        <end position="16"/>
    </location>
</feature>
<evidence type="ECO:0000256" key="1">
    <source>
        <dbReference type="SAM" id="MobiDB-lite"/>
    </source>
</evidence>
<comment type="caution">
    <text evidence="2">The sequence shown here is derived from an EMBL/GenBank/DDBJ whole genome shotgun (WGS) entry which is preliminary data.</text>
</comment>
<evidence type="ECO:0000313" key="3">
    <source>
        <dbReference type="Proteomes" id="UP000886885"/>
    </source>
</evidence>
<proteinExistence type="predicted"/>
<sequence>MSVMTQSSEQMQSSVTLEKKPTAGDEGGGCMELEELKKNMQTIPFGLLTLSLEHLLDTDRKMEVHSLLMKLRAKGSEYYNGLLLEEAVLFS</sequence>
<protein>
    <submittedName>
        <fullName evidence="2">Uncharacterized protein</fullName>
    </submittedName>
</protein>
<gene>
    <name evidence="2" type="ORF">POTOM_056599</name>
</gene>
<reference evidence="2" key="1">
    <citation type="journal article" date="2020" name="bioRxiv">
        <title>Hybrid origin of Populus tomentosa Carr. identified through genome sequencing and phylogenomic analysis.</title>
        <authorList>
            <person name="An X."/>
            <person name="Gao K."/>
            <person name="Chen Z."/>
            <person name="Li J."/>
            <person name="Yang X."/>
            <person name="Yang X."/>
            <person name="Zhou J."/>
            <person name="Guo T."/>
            <person name="Zhao T."/>
            <person name="Huang S."/>
            <person name="Miao D."/>
            <person name="Khan W.U."/>
            <person name="Rao P."/>
            <person name="Ye M."/>
            <person name="Lei B."/>
            <person name="Liao W."/>
            <person name="Wang J."/>
            <person name="Ji L."/>
            <person name="Li Y."/>
            <person name="Guo B."/>
            <person name="Mustafa N.S."/>
            <person name="Li S."/>
            <person name="Yun Q."/>
            <person name="Keller S.R."/>
            <person name="Mao J."/>
            <person name="Zhang R."/>
            <person name="Strauss S.H."/>
        </authorList>
    </citation>
    <scope>NUCLEOTIDE SEQUENCE</scope>
    <source>
        <strain evidence="2">GM15</strain>
        <tissue evidence="2">Leaf</tissue>
    </source>
</reference>